<dbReference type="PANTHER" id="PTHR24270">
    <property type="entry name" value="LOW-DENSITY LIPOPROTEIN RECEPTOR-RELATED"/>
    <property type="match status" value="1"/>
</dbReference>
<sequence>MSIEAGWVVVRNRIKRVEVWEAPVSISFILFHSEWKCDGDTDCSDGSDEMNCNESCPENQFPCHNRQCISLSWRCDGDDDCGDGSDEKKSLCASLPCQAGRHRQVLGLFL</sequence>
<gene>
    <name evidence="9" type="ORF">TBIB3V08_LOCUS11340</name>
</gene>
<evidence type="ECO:0000256" key="1">
    <source>
        <dbReference type="ARBA" id="ARBA00004167"/>
    </source>
</evidence>
<accession>A0A7R9F8Y0</accession>
<evidence type="ECO:0000256" key="7">
    <source>
        <dbReference type="ARBA" id="ARBA00023157"/>
    </source>
</evidence>
<feature type="disulfide bond" evidence="8">
    <location>
        <begin position="63"/>
        <end position="81"/>
    </location>
</feature>
<dbReference type="GO" id="GO:0012505">
    <property type="term" value="C:endomembrane system"/>
    <property type="evidence" value="ECO:0007669"/>
    <property type="project" value="UniProtKB-SubCell"/>
</dbReference>
<evidence type="ECO:0000256" key="3">
    <source>
        <dbReference type="ARBA" id="ARBA00022692"/>
    </source>
</evidence>
<dbReference type="SMART" id="SM00192">
    <property type="entry name" value="LDLa"/>
    <property type="match status" value="2"/>
</dbReference>
<comment type="caution">
    <text evidence="8">Lacks conserved residue(s) required for the propagation of feature annotation.</text>
</comment>
<dbReference type="InterPro" id="IPR002172">
    <property type="entry name" value="LDrepeatLR_classA_rpt"/>
</dbReference>
<dbReference type="Gene3D" id="4.10.400.10">
    <property type="entry name" value="Low-density Lipoprotein Receptor"/>
    <property type="match status" value="2"/>
</dbReference>
<organism evidence="9">
    <name type="scientific">Timema bartmani</name>
    <dbReference type="NCBI Taxonomy" id="61472"/>
    <lineage>
        <taxon>Eukaryota</taxon>
        <taxon>Metazoa</taxon>
        <taxon>Ecdysozoa</taxon>
        <taxon>Arthropoda</taxon>
        <taxon>Hexapoda</taxon>
        <taxon>Insecta</taxon>
        <taxon>Pterygota</taxon>
        <taxon>Neoptera</taxon>
        <taxon>Polyneoptera</taxon>
        <taxon>Phasmatodea</taxon>
        <taxon>Timematodea</taxon>
        <taxon>Timematoidea</taxon>
        <taxon>Timematidae</taxon>
        <taxon>Timema</taxon>
    </lineage>
</organism>
<name>A0A7R9F8Y0_9NEOP</name>
<dbReference type="AlphaFoldDB" id="A0A7R9F8Y0"/>
<dbReference type="InterPro" id="IPR036055">
    <property type="entry name" value="LDL_receptor-like_sf"/>
</dbReference>
<evidence type="ECO:0000256" key="6">
    <source>
        <dbReference type="ARBA" id="ARBA00023136"/>
    </source>
</evidence>
<keyword evidence="6" id="KW-0472">Membrane</keyword>
<dbReference type="InterPro" id="IPR050685">
    <property type="entry name" value="LDLR"/>
</dbReference>
<keyword evidence="5" id="KW-1133">Transmembrane helix</keyword>
<dbReference type="InterPro" id="IPR023415">
    <property type="entry name" value="LDLR_class-A_CS"/>
</dbReference>
<dbReference type="SUPFAM" id="SSF57424">
    <property type="entry name" value="LDL receptor-like module"/>
    <property type="match status" value="2"/>
</dbReference>
<dbReference type="GO" id="GO:0016192">
    <property type="term" value="P:vesicle-mediated transport"/>
    <property type="evidence" value="ECO:0007669"/>
    <property type="project" value="UniProtKB-ARBA"/>
</dbReference>
<reference evidence="9" key="1">
    <citation type="submission" date="2020-11" db="EMBL/GenBank/DDBJ databases">
        <authorList>
            <person name="Tran Van P."/>
        </authorList>
    </citation>
    <scope>NUCLEOTIDE SEQUENCE</scope>
</reference>
<evidence type="ECO:0000256" key="8">
    <source>
        <dbReference type="PROSITE-ProRule" id="PRU00124"/>
    </source>
</evidence>
<dbReference type="CDD" id="cd00112">
    <property type="entry name" value="LDLa"/>
    <property type="match status" value="1"/>
</dbReference>
<protein>
    <submittedName>
        <fullName evidence="9">Uncharacterized protein</fullName>
    </submittedName>
</protein>
<evidence type="ECO:0000256" key="2">
    <source>
        <dbReference type="ARBA" id="ARBA00004308"/>
    </source>
</evidence>
<keyword evidence="4" id="KW-0677">Repeat</keyword>
<dbReference type="Pfam" id="PF00057">
    <property type="entry name" value="Ldl_recept_a"/>
    <property type="match status" value="2"/>
</dbReference>
<keyword evidence="3" id="KW-0812">Transmembrane</keyword>
<comment type="subcellular location">
    <subcellularLocation>
        <location evidence="2">Endomembrane system</location>
    </subcellularLocation>
    <subcellularLocation>
        <location evidence="1">Membrane</location>
        <topology evidence="1">Single-pass membrane protein</topology>
    </subcellularLocation>
</comment>
<dbReference type="PROSITE" id="PS50068">
    <property type="entry name" value="LDLRA_2"/>
    <property type="match status" value="1"/>
</dbReference>
<feature type="disulfide bond" evidence="8">
    <location>
        <begin position="56"/>
        <end position="68"/>
    </location>
</feature>
<dbReference type="GO" id="GO:0005886">
    <property type="term" value="C:plasma membrane"/>
    <property type="evidence" value="ECO:0007669"/>
    <property type="project" value="TreeGrafter"/>
</dbReference>
<dbReference type="PROSITE" id="PS01209">
    <property type="entry name" value="LDLRA_1"/>
    <property type="match status" value="1"/>
</dbReference>
<dbReference type="PRINTS" id="PR00261">
    <property type="entry name" value="LDLRECEPTOR"/>
</dbReference>
<dbReference type="EMBL" id="OD571020">
    <property type="protein sequence ID" value="CAD7449061.1"/>
    <property type="molecule type" value="Genomic_DNA"/>
</dbReference>
<evidence type="ECO:0000313" key="9">
    <source>
        <dbReference type="EMBL" id="CAD7449061.1"/>
    </source>
</evidence>
<evidence type="ECO:0000256" key="5">
    <source>
        <dbReference type="ARBA" id="ARBA00022989"/>
    </source>
</evidence>
<dbReference type="FunFam" id="4.10.400.10:FF:000011">
    <property type="entry name" value="Low-density lipoprotein receptor-related protein 1"/>
    <property type="match status" value="1"/>
</dbReference>
<keyword evidence="7 8" id="KW-1015">Disulfide bond</keyword>
<evidence type="ECO:0000256" key="4">
    <source>
        <dbReference type="ARBA" id="ARBA00022737"/>
    </source>
</evidence>
<proteinExistence type="predicted"/>